<sequence>MTKKSKFVFTFDIDTVLLKLIVKYRQDIYSRGSTCKGWNLILDEFNSILNSSIVQSRTLNNRFKVLRKDLNLRISNDLVKSVGLNENEKILVFLNSFFSSKSGKLAEKEKEKGLLIDGKKLDINLDSIDYEDVPIDDLNHEIESEISNEMNNEMNNNIIDDVNAGQSHQDTQSHQSNQDQEDDHDNHDNQTENGSNESRNNSNSSMSPKTNRRGSYQMLQLQYNQMELNNMIPQNQLSMQNQLPQNVYPMYHHSPNSSISSQIIPDQMSPNYHEIDKDNMNMAMNNGFEMYSPKQNLDYYYYETKNRKKEPYRAKRTKPNPSMNSPNLNREFNRPSPNLPHNRPPNQPQYTPNQTQFRRSPHLGQPNGQLNGQPNGQSNGQPINRQNGQQNGQQGQQTNQPNNQQSTQQMQQNTQQNNQQTNQQVNGQLQNNNQMQNNHQNTHQSEKLSNQAQLINDLQQTQAKQNQELNEFRKEFFDFKYQVGSRLDQILQSLQKN</sequence>
<proteinExistence type="predicted"/>
<organism evidence="1 2">
    <name type="scientific">[Candida] jaroonii</name>
    <dbReference type="NCBI Taxonomy" id="467808"/>
    <lineage>
        <taxon>Eukaryota</taxon>
        <taxon>Fungi</taxon>
        <taxon>Dikarya</taxon>
        <taxon>Ascomycota</taxon>
        <taxon>Saccharomycotina</taxon>
        <taxon>Pichiomycetes</taxon>
        <taxon>Debaryomycetaceae</taxon>
        <taxon>Yamadazyma</taxon>
    </lineage>
</organism>
<accession>A0ACA9Y260</accession>
<gene>
    <name evidence="1" type="ORF">CLIB1444_01S20230</name>
</gene>
<name>A0ACA9Y260_9ASCO</name>
<comment type="caution">
    <text evidence="1">The sequence shown here is derived from an EMBL/GenBank/DDBJ whole genome shotgun (WGS) entry which is preliminary data.</text>
</comment>
<evidence type="ECO:0000313" key="2">
    <source>
        <dbReference type="Proteomes" id="UP001152531"/>
    </source>
</evidence>
<keyword evidence="2" id="KW-1185">Reference proteome</keyword>
<dbReference type="EMBL" id="CALSDN010000001">
    <property type="protein sequence ID" value="CAH6719046.1"/>
    <property type="molecule type" value="Genomic_DNA"/>
</dbReference>
<dbReference type="Proteomes" id="UP001152531">
    <property type="component" value="Unassembled WGS sequence"/>
</dbReference>
<protein>
    <submittedName>
        <fullName evidence="1">Uncharacterized protein</fullName>
    </submittedName>
</protein>
<reference evidence="1" key="1">
    <citation type="submission" date="2022-06" db="EMBL/GenBank/DDBJ databases">
        <authorList>
            <person name="Legras J.-L."/>
            <person name="Devillers H."/>
            <person name="Grondin C."/>
        </authorList>
    </citation>
    <scope>NUCLEOTIDE SEQUENCE</scope>
    <source>
        <strain evidence="1">CLIB 1444</strain>
    </source>
</reference>
<evidence type="ECO:0000313" key="1">
    <source>
        <dbReference type="EMBL" id="CAH6719046.1"/>
    </source>
</evidence>